<keyword evidence="1" id="KW-0472">Membrane</keyword>
<keyword evidence="1" id="KW-0812">Transmembrane</keyword>
<reference evidence="3" key="1">
    <citation type="submission" date="2016-11" db="EMBL/GenBank/DDBJ databases">
        <authorList>
            <person name="Varghese N."/>
            <person name="Submissions S."/>
        </authorList>
    </citation>
    <scope>NUCLEOTIDE SEQUENCE [LARGE SCALE GENOMIC DNA]</scope>
    <source>
        <strain evidence="3">DSM 10349</strain>
    </source>
</reference>
<protein>
    <submittedName>
        <fullName evidence="2">Uncharacterized protein</fullName>
    </submittedName>
</protein>
<evidence type="ECO:0000256" key="1">
    <source>
        <dbReference type="SAM" id="Phobius"/>
    </source>
</evidence>
<accession>A0A1M6NGB1</accession>
<feature type="transmembrane region" description="Helical" evidence="1">
    <location>
        <begin position="6"/>
        <end position="25"/>
    </location>
</feature>
<dbReference type="AlphaFoldDB" id="A0A1M6NGB1"/>
<dbReference type="RefSeq" id="WP_175548940.1">
    <property type="nucleotide sequence ID" value="NZ_FRAR01000004.1"/>
</dbReference>
<proteinExistence type="predicted"/>
<sequence>MNYILALIPLAVGFYTISFVVWLWTHQNKRGAVGTLMLTLITMAISFYAIFFRKGFE</sequence>
<keyword evidence="1" id="KW-1133">Transmembrane helix</keyword>
<name>A0A1M6NGB1_9FIRM</name>
<evidence type="ECO:0000313" key="3">
    <source>
        <dbReference type="Proteomes" id="UP000183997"/>
    </source>
</evidence>
<feature type="transmembrane region" description="Helical" evidence="1">
    <location>
        <begin position="32"/>
        <end position="51"/>
    </location>
</feature>
<dbReference type="STRING" id="1121421.SAMN02745123_00121"/>
<gene>
    <name evidence="2" type="ORF">SAMN02745123_00121</name>
</gene>
<dbReference type="EMBL" id="FRAR01000004">
    <property type="protein sequence ID" value="SHJ94801.1"/>
    <property type="molecule type" value="Genomic_DNA"/>
</dbReference>
<keyword evidence="3" id="KW-1185">Reference proteome</keyword>
<evidence type="ECO:0000313" key="2">
    <source>
        <dbReference type="EMBL" id="SHJ94801.1"/>
    </source>
</evidence>
<organism evidence="2 3">
    <name type="scientific">Desulforamulus aeronauticus DSM 10349</name>
    <dbReference type="NCBI Taxonomy" id="1121421"/>
    <lineage>
        <taxon>Bacteria</taxon>
        <taxon>Bacillati</taxon>
        <taxon>Bacillota</taxon>
        <taxon>Clostridia</taxon>
        <taxon>Eubacteriales</taxon>
        <taxon>Peptococcaceae</taxon>
        <taxon>Desulforamulus</taxon>
    </lineage>
</organism>
<dbReference type="Proteomes" id="UP000183997">
    <property type="component" value="Unassembled WGS sequence"/>
</dbReference>